<dbReference type="Proteomes" id="UP001220962">
    <property type="component" value="Chromosome"/>
</dbReference>
<evidence type="ECO:0000256" key="1">
    <source>
        <dbReference type="ARBA" id="ARBA00004651"/>
    </source>
</evidence>
<comment type="similarity">
    <text evidence="2">Belongs to the acyltransferase 3 family.</text>
</comment>
<dbReference type="EMBL" id="CP118101">
    <property type="protein sequence ID" value="WDH83720.1"/>
    <property type="molecule type" value="Genomic_DNA"/>
</dbReference>
<dbReference type="PANTHER" id="PTHR40074">
    <property type="entry name" value="O-ACETYLTRANSFERASE WECH"/>
    <property type="match status" value="1"/>
</dbReference>
<evidence type="ECO:0000256" key="4">
    <source>
        <dbReference type="ARBA" id="ARBA00022692"/>
    </source>
</evidence>
<dbReference type="PANTHER" id="PTHR40074:SF2">
    <property type="entry name" value="O-ACETYLTRANSFERASE WECH"/>
    <property type="match status" value="1"/>
</dbReference>
<organism evidence="9 10">
    <name type="scientific">Paenibacillus urinalis</name>
    <dbReference type="NCBI Taxonomy" id="521520"/>
    <lineage>
        <taxon>Bacteria</taxon>
        <taxon>Bacillati</taxon>
        <taxon>Bacillota</taxon>
        <taxon>Bacilli</taxon>
        <taxon>Bacillales</taxon>
        <taxon>Paenibacillaceae</taxon>
        <taxon>Paenibacillus</taxon>
    </lineage>
</organism>
<reference evidence="9" key="1">
    <citation type="submission" date="2023-02" db="EMBL/GenBank/DDBJ databases">
        <title>Pathogen: clinical or host-associated sample.</title>
        <authorList>
            <person name="Hergert J."/>
            <person name="Casey R."/>
            <person name="Wagner J."/>
            <person name="Young E.L."/>
            <person name="Oakeson K.F."/>
        </authorList>
    </citation>
    <scope>NUCLEOTIDE SEQUENCE</scope>
    <source>
        <strain evidence="9">2022CK-00830</strain>
    </source>
</reference>
<keyword evidence="4 7" id="KW-0812">Transmembrane</keyword>
<evidence type="ECO:0000313" key="9">
    <source>
        <dbReference type="EMBL" id="WDH83720.1"/>
    </source>
</evidence>
<protein>
    <submittedName>
        <fullName evidence="9">Acyltransferase</fullName>
    </submittedName>
</protein>
<keyword evidence="6 7" id="KW-0472">Membrane</keyword>
<feature type="transmembrane region" description="Helical" evidence="7">
    <location>
        <begin position="311"/>
        <end position="333"/>
    </location>
</feature>
<gene>
    <name evidence="9" type="ORF">PUW23_05695</name>
</gene>
<evidence type="ECO:0000256" key="5">
    <source>
        <dbReference type="ARBA" id="ARBA00022989"/>
    </source>
</evidence>
<evidence type="ECO:0000259" key="8">
    <source>
        <dbReference type="Pfam" id="PF01757"/>
    </source>
</evidence>
<feature type="transmembrane region" description="Helical" evidence="7">
    <location>
        <begin position="90"/>
        <end position="109"/>
    </location>
</feature>
<keyword evidence="9" id="KW-0012">Acyltransferase</keyword>
<dbReference type="GO" id="GO:0009246">
    <property type="term" value="P:enterobacterial common antigen biosynthetic process"/>
    <property type="evidence" value="ECO:0007669"/>
    <property type="project" value="TreeGrafter"/>
</dbReference>
<feature type="transmembrane region" description="Helical" evidence="7">
    <location>
        <begin position="168"/>
        <end position="189"/>
    </location>
</feature>
<comment type="subcellular location">
    <subcellularLocation>
        <location evidence="1">Cell membrane</location>
        <topology evidence="1">Multi-pass membrane protein</topology>
    </subcellularLocation>
</comment>
<feature type="transmembrane region" description="Helical" evidence="7">
    <location>
        <begin position="281"/>
        <end position="299"/>
    </location>
</feature>
<dbReference type="Pfam" id="PF01757">
    <property type="entry name" value="Acyl_transf_3"/>
    <property type="match status" value="1"/>
</dbReference>
<dbReference type="GO" id="GO:0016413">
    <property type="term" value="F:O-acetyltransferase activity"/>
    <property type="evidence" value="ECO:0007669"/>
    <property type="project" value="TreeGrafter"/>
</dbReference>
<dbReference type="GO" id="GO:0005886">
    <property type="term" value="C:plasma membrane"/>
    <property type="evidence" value="ECO:0007669"/>
    <property type="project" value="UniProtKB-SubCell"/>
</dbReference>
<evidence type="ECO:0000256" key="3">
    <source>
        <dbReference type="ARBA" id="ARBA00022475"/>
    </source>
</evidence>
<feature type="transmembrane region" description="Helical" evidence="7">
    <location>
        <begin position="241"/>
        <end position="261"/>
    </location>
</feature>
<feature type="domain" description="Acyltransferase 3" evidence="8">
    <location>
        <begin position="12"/>
        <end position="363"/>
    </location>
</feature>
<accession>A0AAX3N1U3</accession>
<proteinExistence type="inferred from homology"/>
<keyword evidence="9" id="KW-0808">Transferase</keyword>
<evidence type="ECO:0000256" key="2">
    <source>
        <dbReference type="ARBA" id="ARBA00007400"/>
    </source>
</evidence>
<feature type="transmembrane region" description="Helical" evidence="7">
    <location>
        <begin position="12"/>
        <end position="32"/>
    </location>
</feature>
<feature type="transmembrane region" description="Helical" evidence="7">
    <location>
        <begin position="129"/>
        <end position="147"/>
    </location>
</feature>
<evidence type="ECO:0000256" key="7">
    <source>
        <dbReference type="SAM" id="Phobius"/>
    </source>
</evidence>
<dbReference type="RefSeq" id="WP_047912258.1">
    <property type="nucleotide sequence ID" value="NZ_CP118101.1"/>
</dbReference>
<feature type="transmembrane region" description="Helical" evidence="7">
    <location>
        <begin position="345"/>
        <end position="364"/>
    </location>
</feature>
<evidence type="ECO:0000313" key="10">
    <source>
        <dbReference type="Proteomes" id="UP001220962"/>
    </source>
</evidence>
<feature type="transmembrane region" description="Helical" evidence="7">
    <location>
        <begin position="209"/>
        <end position="229"/>
    </location>
</feature>
<feature type="transmembrane region" description="Helical" evidence="7">
    <location>
        <begin position="52"/>
        <end position="69"/>
    </location>
</feature>
<sequence length="399" mass="46144">MKKPRIEELTPLRGLAFLAIVMQHSLAEYIYRADILAPDSTMLMIVYHLTRFGTPTFVFLSAVLLFYNYEKKLHYSSFIRKRFGDIYVPFLLWTVLYWLSVRLTAGTNWLSADTWTSLVSEWFVPQAGYQLWFVIMVFQFYLLFPLFRKAALFLKSRLTPLDPTRQNRTVVTIIVLTGAAYAYLLYLSYYEMGAWAAEAGGITQTLLGYRSYSFIMYFFYFILGALVAFMLEKFRKWILKIMPWTAFLSIALFTLLAYDVLRGSSDVMNLNISTYLKPQTFALILTQMFLLYGFMLVISPQSRFRKLFTWIGRYSYGGYLVHAMVIYGIAFFTRPMELSGYHLPVTIITFLLTVIVSLLISFGLSKLPGSRYLVGLARRPKNKTARDKDKTVPAEGAVL</sequence>
<dbReference type="InterPro" id="IPR002656">
    <property type="entry name" value="Acyl_transf_3_dom"/>
</dbReference>
<evidence type="ECO:0000256" key="6">
    <source>
        <dbReference type="ARBA" id="ARBA00023136"/>
    </source>
</evidence>
<keyword evidence="3" id="KW-1003">Cell membrane</keyword>
<keyword evidence="5 7" id="KW-1133">Transmembrane helix</keyword>
<dbReference type="AlphaFoldDB" id="A0AAX3N1U3"/>
<name>A0AAX3N1U3_9BACL</name>